<sequence>MEEIDKSRRSQESRLHRARIGRFKPIADFDWNWPKKIERDLIERALTLEFVREGRNLALIGTNGLGKTMIARNIAHQAVLAGFSVLCTTAAELIEDLRACSPETLRRRLARYTRPHLLAIDEVGYLSYDSHAADLLYKVVDRRYERPGAKDLPSRSILITTNLAFRDWNTVFPNATSIATLLDKLTHHADVTLIDGESYRVHESQKEAAARRKRKS</sequence>
<dbReference type="InterPro" id="IPR003593">
    <property type="entry name" value="AAA+_ATPase"/>
</dbReference>
<evidence type="ECO:0000313" key="2">
    <source>
        <dbReference type="EMBL" id="TMI94677.1"/>
    </source>
</evidence>
<accession>A0A537KFX8</accession>
<dbReference type="PANTHER" id="PTHR30050:SF4">
    <property type="entry name" value="ATP-BINDING PROTEIN RV3427C IN INSERTION SEQUENCE-RELATED"/>
    <property type="match status" value="1"/>
</dbReference>
<feature type="domain" description="AAA+ ATPase" evidence="1">
    <location>
        <begin position="53"/>
        <end position="192"/>
    </location>
</feature>
<dbReference type="InterPro" id="IPR002611">
    <property type="entry name" value="IstB_ATP-bd"/>
</dbReference>
<dbReference type="GO" id="GO:0006260">
    <property type="term" value="P:DNA replication"/>
    <property type="evidence" value="ECO:0007669"/>
    <property type="project" value="TreeGrafter"/>
</dbReference>
<dbReference type="PIRSF" id="PIRSF003073">
    <property type="entry name" value="DNAC_TnpB_IstB"/>
    <property type="match status" value="1"/>
</dbReference>
<comment type="caution">
    <text evidence="2">The sequence shown here is derived from an EMBL/GenBank/DDBJ whole genome shotgun (WGS) entry which is preliminary data.</text>
</comment>
<name>A0A537KFX8_9BACT</name>
<dbReference type="AlphaFoldDB" id="A0A537KFX8"/>
<dbReference type="GO" id="GO:0005524">
    <property type="term" value="F:ATP binding"/>
    <property type="evidence" value="ECO:0007669"/>
    <property type="project" value="InterPro"/>
</dbReference>
<reference evidence="2 3" key="1">
    <citation type="journal article" date="2019" name="Nat. Microbiol.">
        <title>Mediterranean grassland soil C-N compound turnover is dependent on rainfall and depth, and is mediated by genomically divergent microorganisms.</title>
        <authorList>
            <person name="Diamond S."/>
            <person name="Andeer P.F."/>
            <person name="Li Z."/>
            <person name="Crits-Christoph A."/>
            <person name="Burstein D."/>
            <person name="Anantharaman K."/>
            <person name="Lane K.R."/>
            <person name="Thomas B.C."/>
            <person name="Pan C."/>
            <person name="Northen T.R."/>
            <person name="Banfield J.F."/>
        </authorList>
    </citation>
    <scope>NUCLEOTIDE SEQUENCE [LARGE SCALE GENOMIC DNA]</scope>
    <source>
        <strain evidence="2">NP_4</strain>
    </source>
</reference>
<dbReference type="CDD" id="cd00009">
    <property type="entry name" value="AAA"/>
    <property type="match status" value="1"/>
</dbReference>
<evidence type="ECO:0000259" key="1">
    <source>
        <dbReference type="SMART" id="SM00382"/>
    </source>
</evidence>
<dbReference type="SMART" id="SM00382">
    <property type="entry name" value="AAA"/>
    <property type="match status" value="1"/>
</dbReference>
<dbReference type="Gene3D" id="3.40.50.300">
    <property type="entry name" value="P-loop containing nucleotide triphosphate hydrolases"/>
    <property type="match status" value="1"/>
</dbReference>
<dbReference type="InterPro" id="IPR027417">
    <property type="entry name" value="P-loop_NTPase"/>
</dbReference>
<dbReference type="PANTHER" id="PTHR30050">
    <property type="entry name" value="CHROMOSOMAL REPLICATION INITIATOR PROTEIN DNAA"/>
    <property type="match status" value="1"/>
</dbReference>
<gene>
    <name evidence="2" type="ORF">E6H01_14800</name>
</gene>
<dbReference type="EMBL" id="VBAL01000319">
    <property type="protein sequence ID" value="TMI94677.1"/>
    <property type="molecule type" value="Genomic_DNA"/>
</dbReference>
<dbReference type="SUPFAM" id="SSF52540">
    <property type="entry name" value="P-loop containing nucleoside triphosphate hydrolases"/>
    <property type="match status" value="1"/>
</dbReference>
<organism evidence="2 3">
    <name type="scientific">Candidatus Segetimicrobium genomatis</name>
    <dbReference type="NCBI Taxonomy" id="2569760"/>
    <lineage>
        <taxon>Bacteria</taxon>
        <taxon>Bacillati</taxon>
        <taxon>Candidatus Sysuimicrobiota</taxon>
        <taxon>Candidatus Sysuimicrobiia</taxon>
        <taxon>Candidatus Sysuimicrobiales</taxon>
        <taxon>Candidatus Segetimicrobiaceae</taxon>
        <taxon>Candidatus Segetimicrobium</taxon>
    </lineage>
</organism>
<protein>
    <submittedName>
        <fullName evidence="2">AAA family ATPase</fullName>
    </submittedName>
</protein>
<dbReference type="InterPro" id="IPR028350">
    <property type="entry name" value="DNAC/IstB-like"/>
</dbReference>
<proteinExistence type="predicted"/>
<evidence type="ECO:0000313" key="3">
    <source>
        <dbReference type="Proteomes" id="UP000319353"/>
    </source>
</evidence>
<dbReference type="Proteomes" id="UP000319353">
    <property type="component" value="Unassembled WGS sequence"/>
</dbReference>
<dbReference type="Pfam" id="PF01695">
    <property type="entry name" value="IstB_IS21"/>
    <property type="match status" value="1"/>
</dbReference>